<proteinExistence type="predicted"/>
<evidence type="ECO:0000256" key="2">
    <source>
        <dbReference type="SAM" id="SignalP"/>
    </source>
</evidence>
<keyword evidence="2" id="KW-0732">Signal</keyword>
<organism evidence="3 4">
    <name type="scientific">Sus scrofa</name>
    <name type="common">Pig</name>
    <dbReference type="NCBI Taxonomy" id="9823"/>
    <lineage>
        <taxon>Eukaryota</taxon>
        <taxon>Metazoa</taxon>
        <taxon>Chordata</taxon>
        <taxon>Craniata</taxon>
        <taxon>Vertebrata</taxon>
        <taxon>Euteleostomi</taxon>
        <taxon>Mammalia</taxon>
        <taxon>Eutheria</taxon>
        <taxon>Laurasiatheria</taxon>
        <taxon>Artiodactyla</taxon>
        <taxon>Suina</taxon>
        <taxon>Suidae</taxon>
        <taxon>Sus</taxon>
    </lineage>
</organism>
<feature type="region of interest" description="Disordered" evidence="1">
    <location>
        <begin position="113"/>
        <end position="132"/>
    </location>
</feature>
<reference evidence="3 4" key="1">
    <citation type="submission" date="2017-08" db="EMBL/GenBank/DDBJ databases">
        <title>USMARCv1.0.</title>
        <authorList>
            <person name="Hannum G.I."/>
            <person name="Koren S."/>
            <person name="Schroeder S.G."/>
            <person name="Chin S.C."/>
            <person name="Nonneman D.J."/>
            <person name="Becker S.A."/>
            <person name="Rosen B.D."/>
            <person name="Bickhart D.M."/>
            <person name="Putnam N.H."/>
            <person name="Green R.E."/>
            <person name="Tuggle C.K."/>
            <person name="Liu H."/>
            <person name="Rohrer G.A."/>
            <person name="Warr A."/>
            <person name="Hall R."/>
            <person name="Kim K."/>
            <person name="Hume D.A."/>
            <person name="Talbot R."/>
            <person name="Chow W."/>
            <person name="Howe K."/>
            <person name="Schwartz A.S."/>
            <person name="Watson M."/>
            <person name="Archibald A.L."/>
            <person name="Phillippy A.M."/>
            <person name="Smith T.P.L."/>
        </authorList>
    </citation>
    <scope>NUCLEOTIDE SEQUENCE [LARGE SCALE GENOMIC DNA]</scope>
</reference>
<feature type="chain" id="PRO_5021234091" description="Ankyrin-1" evidence="2">
    <location>
        <begin position="23"/>
        <end position="210"/>
    </location>
</feature>
<reference evidence="3" key="2">
    <citation type="submission" date="2025-08" db="UniProtKB">
        <authorList>
            <consortium name="Ensembl"/>
        </authorList>
    </citation>
    <scope>IDENTIFICATION</scope>
</reference>
<protein>
    <recommendedName>
        <fullName evidence="5">Ankyrin-1</fullName>
    </recommendedName>
</protein>
<dbReference type="Proteomes" id="UP000314985">
    <property type="component" value="Chromosome 17"/>
</dbReference>
<evidence type="ECO:0000313" key="4">
    <source>
        <dbReference type="Proteomes" id="UP000314985"/>
    </source>
</evidence>
<accession>A0A4X1U5R5</accession>
<name>A0A4X1U5R5_PIG</name>
<sequence>MWTFVTQLLVTLVLLGFFLVSCQNVMHIVRGSLCFVLKHIHQELDKELGENEGLSDDEEAISTRVVRRRVLRKGNEFLQNIPGEQVSEEHYTDEQGNVVTRKVIRKVVRQIDPSGADDTQEHEEVISEGPLEDPHELEADIDYFVTPAKVPPGPGPSPGPCSAEGLVYNSAALCAARPGFRLHLLASWLPLEPPLQAVWFSLAISARLSV</sequence>
<dbReference type="Ensembl" id="ENSSSCT00070029000.1">
    <property type="protein sequence ID" value="ENSSSCP00070024180.1"/>
    <property type="gene ID" value="ENSSSCG00070014774.1"/>
</dbReference>
<evidence type="ECO:0000313" key="3">
    <source>
        <dbReference type="Ensembl" id="ENSSSCP00070024180.1"/>
    </source>
</evidence>
<evidence type="ECO:0000256" key="1">
    <source>
        <dbReference type="SAM" id="MobiDB-lite"/>
    </source>
</evidence>
<feature type="signal peptide" evidence="2">
    <location>
        <begin position="1"/>
        <end position="22"/>
    </location>
</feature>
<evidence type="ECO:0008006" key="5">
    <source>
        <dbReference type="Google" id="ProtNLM"/>
    </source>
</evidence>
<dbReference type="AlphaFoldDB" id="A0A4X1U5R5"/>